<sequence>MIKDSKTAILIFAHSAAYEAKIKTFQNSKAVFESLQKRTMQLVQNTQLPFFLFTEQNQVGDSFAERFVNAIQSVYDLGYQSVIAIGNDTPQLTSKQLLKAHEELLANHSVIGKSKDGGFYLLGIKKEDFQPELLLQLPWQKQTLSASLCSFLELKSISVTHLKTLADLDTYNDIFDFVNSFKKVYATLNQLLNQLVFEANQIITHVVEKKTSVFLTHRFNKGSPLVY</sequence>
<comment type="caution">
    <text evidence="1">The sequence shown here is derived from an EMBL/GenBank/DDBJ whole genome shotgun (WGS) entry which is preliminary data.</text>
</comment>
<dbReference type="RefSeq" id="WP_140996364.1">
    <property type="nucleotide sequence ID" value="NZ_VDCZ01000001.1"/>
</dbReference>
<evidence type="ECO:0000313" key="1">
    <source>
        <dbReference type="EMBL" id="MVO07976.1"/>
    </source>
</evidence>
<dbReference type="OrthoDB" id="9798250at2"/>
<dbReference type="InterPro" id="IPR029044">
    <property type="entry name" value="Nucleotide-diphossugar_trans"/>
</dbReference>
<proteinExistence type="predicted"/>
<dbReference type="Gene3D" id="3.90.550.10">
    <property type="entry name" value="Spore Coat Polysaccharide Biosynthesis Protein SpsA, Chain A"/>
    <property type="match status" value="1"/>
</dbReference>
<reference evidence="2" key="1">
    <citation type="submission" date="2019-05" db="EMBL/GenBank/DDBJ databases">
        <title>Flavobacterium profundi sp. nov., isolated from a deep-sea seamount.</title>
        <authorList>
            <person name="Zhang D.-C."/>
        </authorList>
    </citation>
    <scope>NUCLEOTIDE SEQUENCE [LARGE SCALE GENOMIC DNA]</scope>
    <source>
        <strain evidence="2">TP390</strain>
    </source>
</reference>
<name>A0A6I4IRJ7_9FLAO</name>
<accession>A0A6I4IRJ7</accession>
<organism evidence="1 2">
    <name type="scientific">Flavobacterium profundi</name>
    <dbReference type="NCBI Taxonomy" id="1774945"/>
    <lineage>
        <taxon>Bacteria</taxon>
        <taxon>Pseudomonadati</taxon>
        <taxon>Bacteroidota</taxon>
        <taxon>Flavobacteriia</taxon>
        <taxon>Flavobacteriales</taxon>
        <taxon>Flavobacteriaceae</taxon>
        <taxon>Flavobacterium</taxon>
    </lineage>
</organism>
<dbReference type="Pfam" id="PF09837">
    <property type="entry name" value="DUF2064"/>
    <property type="match status" value="1"/>
</dbReference>
<dbReference type="SUPFAM" id="SSF53448">
    <property type="entry name" value="Nucleotide-diphospho-sugar transferases"/>
    <property type="match status" value="1"/>
</dbReference>
<protein>
    <submittedName>
        <fullName evidence="1">DUF2064 domain-containing protein</fullName>
    </submittedName>
</protein>
<dbReference type="EMBL" id="WQLW01000001">
    <property type="protein sequence ID" value="MVO07976.1"/>
    <property type="molecule type" value="Genomic_DNA"/>
</dbReference>
<keyword evidence="2" id="KW-1185">Reference proteome</keyword>
<gene>
    <name evidence="1" type="ORF">GOQ30_02200</name>
</gene>
<dbReference type="InterPro" id="IPR018641">
    <property type="entry name" value="Trfase_1_rSAM/seldom-assoc"/>
</dbReference>
<dbReference type="PANTHER" id="PTHR36529:SF1">
    <property type="entry name" value="GLYCOSYLTRANSFERASE"/>
    <property type="match status" value="1"/>
</dbReference>
<evidence type="ECO:0000313" key="2">
    <source>
        <dbReference type="Proteomes" id="UP000431264"/>
    </source>
</evidence>
<dbReference type="Proteomes" id="UP000431264">
    <property type="component" value="Unassembled WGS sequence"/>
</dbReference>
<dbReference type="PANTHER" id="PTHR36529">
    <property type="entry name" value="SLL1095 PROTEIN"/>
    <property type="match status" value="1"/>
</dbReference>
<dbReference type="AlphaFoldDB" id="A0A6I4IRJ7"/>